<feature type="signal peptide" evidence="2">
    <location>
        <begin position="1"/>
        <end position="26"/>
    </location>
</feature>
<dbReference type="Pfam" id="PF04972">
    <property type="entry name" value="BON"/>
    <property type="match status" value="1"/>
</dbReference>
<evidence type="ECO:0000256" key="2">
    <source>
        <dbReference type="SAM" id="SignalP"/>
    </source>
</evidence>
<keyword evidence="5" id="KW-1185">Reference proteome</keyword>
<proteinExistence type="predicted"/>
<evidence type="ECO:0000256" key="1">
    <source>
        <dbReference type="SAM" id="MobiDB-lite"/>
    </source>
</evidence>
<dbReference type="RefSeq" id="WP_068134971.1">
    <property type="nucleotide sequence ID" value="NZ_CP042914.1"/>
</dbReference>
<dbReference type="PROSITE" id="PS50914">
    <property type="entry name" value="BON"/>
    <property type="match status" value="1"/>
</dbReference>
<accession>A0A5B9QQV1</accession>
<dbReference type="InterPro" id="IPR007055">
    <property type="entry name" value="BON_dom"/>
</dbReference>
<organism evidence="4 5">
    <name type="scientific">Roseimaritima ulvae</name>
    <dbReference type="NCBI Taxonomy" id="980254"/>
    <lineage>
        <taxon>Bacteria</taxon>
        <taxon>Pseudomonadati</taxon>
        <taxon>Planctomycetota</taxon>
        <taxon>Planctomycetia</taxon>
        <taxon>Pirellulales</taxon>
        <taxon>Pirellulaceae</taxon>
        <taxon>Roseimaritima</taxon>
    </lineage>
</organism>
<evidence type="ECO:0000313" key="4">
    <source>
        <dbReference type="EMBL" id="QEG41487.1"/>
    </source>
</evidence>
<dbReference type="Proteomes" id="UP000325286">
    <property type="component" value="Chromosome"/>
</dbReference>
<dbReference type="EMBL" id="CP042914">
    <property type="protein sequence ID" value="QEG41487.1"/>
    <property type="molecule type" value="Genomic_DNA"/>
</dbReference>
<keyword evidence="2" id="KW-0732">Signal</keyword>
<gene>
    <name evidence="4" type="ORF">UC8_35100</name>
</gene>
<dbReference type="KEGG" id="rul:UC8_35100"/>
<sequence precursor="true">MRKLSLATLQATACALVLLSGASANGQGAEGDAEGGNGFQMADIEGQVVDSDTVFSVDRGDSVGASSSTVQGFSTVGGAGGGGTGAAGGAGGFGGMGGLGGLGGLFGGAFNQMNQTQQGSTRAVRTRLRSAVSVPPSNPQRVAADINRRIQTNPSVSRFRGTTVAIEGRTATLSGQVGSAADQRMAALLLQLEPGVNRVENQVQVAEPTDLPSPSDNRAARPRTPPLPSGWNPLTVD</sequence>
<protein>
    <submittedName>
        <fullName evidence="4">BON domain protein</fullName>
    </submittedName>
</protein>
<evidence type="ECO:0000313" key="5">
    <source>
        <dbReference type="Proteomes" id="UP000325286"/>
    </source>
</evidence>
<feature type="domain" description="BON" evidence="3">
    <location>
        <begin position="138"/>
        <end position="207"/>
    </location>
</feature>
<feature type="chain" id="PRO_5022929083" evidence="2">
    <location>
        <begin position="27"/>
        <end position="237"/>
    </location>
</feature>
<reference evidence="4 5" key="1">
    <citation type="submission" date="2019-08" db="EMBL/GenBank/DDBJ databases">
        <title>Deep-cultivation of Planctomycetes and their phenomic and genomic characterization uncovers novel biology.</title>
        <authorList>
            <person name="Wiegand S."/>
            <person name="Jogler M."/>
            <person name="Boedeker C."/>
            <person name="Pinto D."/>
            <person name="Vollmers J."/>
            <person name="Rivas-Marin E."/>
            <person name="Kohn T."/>
            <person name="Peeters S.H."/>
            <person name="Heuer A."/>
            <person name="Rast P."/>
            <person name="Oberbeckmann S."/>
            <person name="Bunk B."/>
            <person name="Jeske O."/>
            <person name="Meyerdierks A."/>
            <person name="Storesund J.E."/>
            <person name="Kallscheuer N."/>
            <person name="Luecker S."/>
            <person name="Lage O.M."/>
            <person name="Pohl T."/>
            <person name="Merkel B.J."/>
            <person name="Hornburger P."/>
            <person name="Mueller R.-W."/>
            <person name="Bruemmer F."/>
            <person name="Labrenz M."/>
            <person name="Spormann A.M."/>
            <person name="Op den Camp H."/>
            <person name="Overmann J."/>
            <person name="Amann R."/>
            <person name="Jetten M.S.M."/>
            <person name="Mascher T."/>
            <person name="Medema M.H."/>
            <person name="Devos D.P."/>
            <person name="Kaster A.-K."/>
            <person name="Ovreas L."/>
            <person name="Rohde M."/>
            <person name="Galperin M.Y."/>
            <person name="Jogler C."/>
        </authorList>
    </citation>
    <scope>NUCLEOTIDE SEQUENCE [LARGE SCALE GENOMIC DNA]</scope>
    <source>
        <strain evidence="4 5">UC8</strain>
    </source>
</reference>
<dbReference type="AlphaFoldDB" id="A0A5B9QQV1"/>
<evidence type="ECO:0000259" key="3">
    <source>
        <dbReference type="PROSITE" id="PS50914"/>
    </source>
</evidence>
<name>A0A5B9QQV1_9BACT</name>
<feature type="region of interest" description="Disordered" evidence="1">
    <location>
        <begin position="204"/>
        <end position="237"/>
    </location>
</feature>